<feature type="compositionally biased region" description="Basic and acidic residues" evidence="2">
    <location>
        <begin position="144"/>
        <end position="155"/>
    </location>
</feature>
<keyword evidence="1" id="KW-0175">Coiled coil</keyword>
<evidence type="ECO:0000313" key="3">
    <source>
        <dbReference type="EMBL" id="KAF9876419.1"/>
    </source>
</evidence>
<dbReference type="AlphaFoldDB" id="A0A9P6LHL9"/>
<organism evidence="3 4">
    <name type="scientific">Colletotrichum karsti</name>
    <dbReference type="NCBI Taxonomy" id="1095194"/>
    <lineage>
        <taxon>Eukaryota</taxon>
        <taxon>Fungi</taxon>
        <taxon>Dikarya</taxon>
        <taxon>Ascomycota</taxon>
        <taxon>Pezizomycotina</taxon>
        <taxon>Sordariomycetes</taxon>
        <taxon>Hypocreomycetidae</taxon>
        <taxon>Glomerellales</taxon>
        <taxon>Glomerellaceae</taxon>
        <taxon>Colletotrichum</taxon>
        <taxon>Colletotrichum boninense species complex</taxon>
    </lineage>
</organism>
<feature type="compositionally biased region" description="Low complexity" evidence="2">
    <location>
        <begin position="270"/>
        <end position="285"/>
    </location>
</feature>
<dbReference type="Proteomes" id="UP000781932">
    <property type="component" value="Unassembled WGS sequence"/>
</dbReference>
<feature type="coiled-coil region" evidence="1">
    <location>
        <begin position="193"/>
        <end position="222"/>
    </location>
</feature>
<dbReference type="RefSeq" id="XP_038745880.1">
    <property type="nucleotide sequence ID" value="XM_038888544.1"/>
</dbReference>
<reference evidence="3" key="2">
    <citation type="submission" date="2020-11" db="EMBL/GenBank/DDBJ databases">
        <title>Whole genome sequencing of Colletotrichum sp.</title>
        <authorList>
            <person name="Li H."/>
        </authorList>
    </citation>
    <scope>NUCLEOTIDE SEQUENCE</scope>
    <source>
        <strain evidence="3">CkLH20</strain>
    </source>
</reference>
<accession>A0A9P6LHL9</accession>
<dbReference type="EMBL" id="JAATWM020000017">
    <property type="protein sequence ID" value="KAF9876419.1"/>
    <property type="molecule type" value="Genomic_DNA"/>
</dbReference>
<keyword evidence="4" id="KW-1185">Reference proteome</keyword>
<gene>
    <name evidence="3" type="ORF">CkaCkLH20_05827</name>
</gene>
<feature type="region of interest" description="Disordered" evidence="2">
    <location>
        <begin position="25"/>
        <end position="52"/>
    </location>
</feature>
<evidence type="ECO:0000256" key="2">
    <source>
        <dbReference type="SAM" id="MobiDB-lite"/>
    </source>
</evidence>
<comment type="caution">
    <text evidence="3">The sequence shown here is derived from an EMBL/GenBank/DDBJ whole genome shotgun (WGS) entry which is preliminary data.</text>
</comment>
<dbReference type="GeneID" id="62161618"/>
<evidence type="ECO:0000313" key="4">
    <source>
        <dbReference type="Proteomes" id="UP000781932"/>
    </source>
</evidence>
<sequence length="416" mass="45520">MSTPAAETPTPEAIAIAALEEALRPASAAGISEPSPPSPPAAPAAAAAQRSVPEGVTVVFAERKRTGRVAGNKYKADGTPYKRPGPAPKPLEERAKYKSRGPVKRMERSYTDQRRREVVMFLLNHKVRVEDENDVRGRKNWNGGREDQRPPEEPGYRWATLAEASEWFKMPERTVHSWWKRRDQILGNVPRKLTKVEKRRLAEEEERRKKENEERRGLLEAIGWPREALPEAVPGFESAWHRAAEDARMQTDGMRGGAGTPAPLRGAMDGEAGTPGPTLPPLGEGSRLPTPVEGSPSVYEPGPAGEPATPAPAPAEGQWRGRKKQDPRERLMWKAANVQLPLPPIIVDPSGCTVRTLGPSTPVVRSPMSGGLMPAGQMPPAAAIQRPMPPMQTPSTTVRPPIPIDMPGYRRILPRA</sequence>
<proteinExistence type="predicted"/>
<feature type="region of interest" description="Disordered" evidence="2">
    <location>
        <begin position="133"/>
        <end position="155"/>
    </location>
</feature>
<name>A0A9P6LHL9_9PEZI</name>
<feature type="region of interest" description="Disordered" evidence="2">
    <location>
        <begin position="247"/>
        <end position="327"/>
    </location>
</feature>
<reference evidence="3" key="1">
    <citation type="submission" date="2020-03" db="EMBL/GenBank/DDBJ databases">
        <authorList>
            <person name="He L."/>
        </authorList>
    </citation>
    <scope>NUCLEOTIDE SEQUENCE</scope>
    <source>
        <strain evidence="3">CkLH20</strain>
    </source>
</reference>
<dbReference type="OrthoDB" id="5422061at2759"/>
<evidence type="ECO:0000256" key="1">
    <source>
        <dbReference type="SAM" id="Coils"/>
    </source>
</evidence>
<feature type="region of interest" description="Disordered" evidence="2">
    <location>
        <begin position="69"/>
        <end position="111"/>
    </location>
</feature>
<protein>
    <submittedName>
        <fullName evidence="3">Uncharacterized protein</fullName>
    </submittedName>
</protein>